<sequence length="124" mass="13156">MNFLGNLVWLVFGGLLCALGYVLGGLVLCLTIIGIPFGLQCFKVAGIVLMPFGQRVVPAPGGDGPLHLLGNILWMLCGGIWTALSHILFGVLLCLTIIGIPFGRQHFKLVALSLMPFGRTVVPA</sequence>
<dbReference type="Pfam" id="PF03733">
    <property type="entry name" value="YccF"/>
    <property type="match status" value="2"/>
</dbReference>
<feature type="domain" description="Inner membrane component" evidence="2">
    <location>
        <begin position="69"/>
        <end position="119"/>
    </location>
</feature>
<dbReference type="RefSeq" id="WP_345252867.1">
    <property type="nucleotide sequence ID" value="NZ_BAABGY010000001.1"/>
</dbReference>
<accession>A0ABP8G7F2</accession>
<reference evidence="4" key="1">
    <citation type="journal article" date="2019" name="Int. J. Syst. Evol. Microbiol.">
        <title>The Global Catalogue of Microorganisms (GCM) 10K type strain sequencing project: providing services to taxonomists for standard genome sequencing and annotation.</title>
        <authorList>
            <consortium name="The Broad Institute Genomics Platform"/>
            <consortium name="The Broad Institute Genome Sequencing Center for Infectious Disease"/>
            <person name="Wu L."/>
            <person name="Ma J."/>
        </authorList>
    </citation>
    <scope>NUCLEOTIDE SEQUENCE [LARGE SCALE GENOMIC DNA]</scope>
    <source>
        <strain evidence="4">JCM 17919</strain>
    </source>
</reference>
<dbReference type="InterPro" id="IPR052937">
    <property type="entry name" value="Inner_membrane_protein"/>
</dbReference>
<keyword evidence="1" id="KW-0472">Membrane</keyword>
<proteinExistence type="predicted"/>
<organism evidence="3 4">
    <name type="scientific">Flaviaesturariibacter amylovorans</name>
    <dbReference type="NCBI Taxonomy" id="1084520"/>
    <lineage>
        <taxon>Bacteria</taxon>
        <taxon>Pseudomonadati</taxon>
        <taxon>Bacteroidota</taxon>
        <taxon>Chitinophagia</taxon>
        <taxon>Chitinophagales</taxon>
        <taxon>Chitinophagaceae</taxon>
        <taxon>Flaviaestuariibacter</taxon>
    </lineage>
</organism>
<evidence type="ECO:0000259" key="2">
    <source>
        <dbReference type="Pfam" id="PF03733"/>
    </source>
</evidence>
<evidence type="ECO:0000313" key="3">
    <source>
        <dbReference type="EMBL" id="GAA4318838.1"/>
    </source>
</evidence>
<comment type="caution">
    <text evidence="3">The sequence shown here is derived from an EMBL/GenBank/DDBJ whole genome shotgun (WGS) entry which is preliminary data.</text>
</comment>
<keyword evidence="1" id="KW-1133">Transmembrane helix</keyword>
<dbReference type="NCBIfam" id="NF008740">
    <property type="entry name" value="PRK11770.1-2"/>
    <property type="match status" value="1"/>
</dbReference>
<evidence type="ECO:0000256" key="1">
    <source>
        <dbReference type="SAM" id="Phobius"/>
    </source>
</evidence>
<dbReference type="Proteomes" id="UP001501725">
    <property type="component" value="Unassembled WGS sequence"/>
</dbReference>
<feature type="domain" description="Inner membrane component" evidence="2">
    <location>
        <begin position="4"/>
        <end position="54"/>
    </location>
</feature>
<dbReference type="PANTHER" id="PTHR42903">
    <property type="entry name" value="INNER MEMBRANE PROTEIN YCCF"/>
    <property type="match status" value="1"/>
</dbReference>
<gene>
    <name evidence="3" type="ORF">GCM10023184_03310</name>
</gene>
<protein>
    <submittedName>
        <fullName evidence="3">YccF domain-containing protein</fullName>
    </submittedName>
</protein>
<feature type="transmembrane region" description="Helical" evidence="1">
    <location>
        <begin position="6"/>
        <end position="23"/>
    </location>
</feature>
<dbReference type="InterPro" id="IPR031308">
    <property type="entry name" value="UCP028777"/>
</dbReference>
<feature type="transmembrane region" description="Helical" evidence="1">
    <location>
        <begin position="72"/>
        <end position="98"/>
    </location>
</feature>
<keyword evidence="1" id="KW-0812">Transmembrane</keyword>
<name>A0ABP8G7F2_9BACT</name>
<dbReference type="EMBL" id="BAABGY010000001">
    <property type="protein sequence ID" value="GAA4318838.1"/>
    <property type="molecule type" value="Genomic_DNA"/>
</dbReference>
<dbReference type="PANTHER" id="PTHR42903:SF1">
    <property type="entry name" value="INNER MEMBRANE PROTEIN YCCF"/>
    <property type="match status" value="1"/>
</dbReference>
<keyword evidence="4" id="KW-1185">Reference proteome</keyword>
<dbReference type="InterPro" id="IPR005185">
    <property type="entry name" value="YccF"/>
</dbReference>
<evidence type="ECO:0000313" key="4">
    <source>
        <dbReference type="Proteomes" id="UP001501725"/>
    </source>
</evidence>
<dbReference type="PIRSF" id="PIRSF028777">
    <property type="entry name" value="UCP028777"/>
    <property type="match status" value="1"/>
</dbReference>